<dbReference type="EMBL" id="CM037156">
    <property type="protein sequence ID" value="KAH7836971.1"/>
    <property type="molecule type" value="Genomic_DNA"/>
</dbReference>
<protein>
    <submittedName>
        <fullName evidence="1">Uncharacterized protein</fullName>
    </submittedName>
</protein>
<keyword evidence="2" id="KW-1185">Reference proteome</keyword>
<evidence type="ECO:0000313" key="2">
    <source>
        <dbReference type="Proteomes" id="UP000828048"/>
    </source>
</evidence>
<name>A0ACB7X8V1_9ERIC</name>
<evidence type="ECO:0000313" key="1">
    <source>
        <dbReference type="EMBL" id="KAH7836971.1"/>
    </source>
</evidence>
<organism evidence="1 2">
    <name type="scientific">Vaccinium darrowii</name>
    <dbReference type="NCBI Taxonomy" id="229202"/>
    <lineage>
        <taxon>Eukaryota</taxon>
        <taxon>Viridiplantae</taxon>
        <taxon>Streptophyta</taxon>
        <taxon>Embryophyta</taxon>
        <taxon>Tracheophyta</taxon>
        <taxon>Spermatophyta</taxon>
        <taxon>Magnoliopsida</taxon>
        <taxon>eudicotyledons</taxon>
        <taxon>Gunneridae</taxon>
        <taxon>Pentapetalae</taxon>
        <taxon>asterids</taxon>
        <taxon>Ericales</taxon>
        <taxon>Ericaceae</taxon>
        <taxon>Vaccinioideae</taxon>
        <taxon>Vaccinieae</taxon>
        <taxon>Vaccinium</taxon>
    </lineage>
</organism>
<gene>
    <name evidence="1" type="ORF">Vadar_008007</name>
</gene>
<dbReference type="Proteomes" id="UP000828048">
    <property type="component" value="Chromosome 6"/>
</dbReference>
<sequence length="463" mass="52197">MVERGDQEAANKELVDSLREEKESNPGLLVIGYFKWNDLHLAAIKGETKVFRILSERQGEHQRSPLHFLSETLDSHQRSPLHLASAHGHSEIVKLLVEANSKVCLARDRDGLNPLHAAAVAGELDVLEALLKANPCAARVTVDRGRERDTILHLCVKYDQLEFLKRLLEHFKGEEFVNTKDHSGNTILHLAVANKRFKIIKYVLGETKINVNAKNASNQTAMDILIRGRGESTKPEDWELGIDDQERTEPEEHGIEELFRAKKGKREKDLTHYEWIENKRKSLTIVAILLATIAFQAGVNPPGGVWLDNLNGHQAGEAVMAYNHPHSYPYFICCNTIGFVASLITITCLISGVFKNRYYLVMLVVVMCISITSMAFTYAYAIVVFTPKWKREAVNHTIVVAVIVWFGVQVIILLFHGNRWIRDIAENRAKAVRWIRRSGHGISHREEPKSQTPSLAGATEEAV</sequence>
<comment type="caution">
    <text evidence="1">The sequence shown here is derived from an EMBL/GenBank/DDBJ whole genome shotgun (WGS) entry which is preliminary data.</text>
</comment>
<proteinExistence type="predicted"/>
<accession>A0ACB7X8V1</accession>
<reference evidence="1 2" key="1">
    <citation type="journal article" date="2021" name="Hortic Res">
        <title>High-quality reference genome and annotation aids understanding of berry development for evergreen blueberry (Vaccinium darrowii).</title>
        <authorList>
            <person name="Yu J."/>
            <person name="Hulse-Kemp A.M."/>
            <person name="Babiker E."/>
            <person name="Staton M."/>
        </authorList>
    </citation>
    <scope>NUCLEOTIDE SEQUENCE [LARGE SCALE GENOMIC DNA]</scope>
    <source>
        <strain evidence="2">cv. NJ 8807/NJ 8810</strain>
        <tissue evidence="1">Young leaf</tissue>
    </source>
</reference>